<feature type="compositionally biased region" description="Polar residues" evidence="1">
    <location>
        <begin position="74"/>
        <end position="84"/>
    </location>
</feature>
<evidence type="ECO:0000313" key="3">
    <source>
        <dbReference type="Proteomes" id="UP001558613"/>
    </source>
</evidence>
<sequence length="84" mass="9206">MFSYKIRHQKIAENGSDCREDYWCSPAHPSTAVYIQIRGKTDVQRSGSPPRSDWTLGFSFTSSGSLSAHPEPIQDSSGSASAQI</sequence>
<gene>
    <name evidence="2" type="ORF">QQF64_010617</name>
</gene>
<accession>A0ABR3M0Z6</accession>
<feature type="region of interest" description="Disordered" evidence="1">
    <location>
        <begin position="63"/>
        <end position="84"/>
    </location>
</feature>
<dbReference type="Proteomes" id="UP001558613">
    <property type="component" value="Unassembled WGS sequence"/>
</dbReference>
<evidence type="ECO:0000256" key="1">
    <source>
        <dbReference type="SAM" id="MobiDB-lite"/>
    </source>
</evidence>
<comment type="caution">
    <text evidence="2">The sequence shown here is derived from an EMBL/GenBank/DDBJ whole genome shotgun (WGS) entry which is preliminary data.</text>
</comment>
<dbReference type="EMBL" id="JAYMGO010000017">
    <property type="protein sequence ID" value="KAL1257373.1"/>
    <property type="molecule type" value="Genomic_DNA"/>
</dbReference>
<keyword evidence="3" id="KW-1185">Reference proteome</keyword>
<name>A0ABR3M0Z6_9TELE</name>
<reference evidence="2 3" key="1">
    <citation type="submission" date="2023-09" db="EMBL/GenBank/DDBJ databases">
        <authorList>
            <person name="Wang M."/>
        </authorList>
    </citation>
    <scope>NUCLEOTIDE SEQUENCE [LARGE SCALE GENOMIC DNA]</scope>
    <source>
        <strain evidence="2">GT-2023</strain>
        <tissue evidence="2">Liver</tissue>
    </source>
</reference>
<organism evidence="2 3">
    <name type="scientific">Cirrhinus molitorella</name>
    <name type="common">mud carp</name>
    <dbReference type="NCBI Taxonomy" id="172907"/>
    <lineage>
        <taxon>Eukaryota</taxon>
        <taxon>Metazoa</taxon>
        <taxon>Chordata</taxon>
        <taxon>Craniata</taxon>
        <taxon>Vertebrata</taxon>
        <taxon>Euteleostomi</taxon>
        <taxon>Actinopterygii</taxon>
        <taxon>Neopterygii</taxon>
        <taxon>Teleostei</taxon>
        <taxon>Ostariophysi</taxon>
        <taxon>Cypriniformes</taxon>
        <taxon>Cyprinidae</taxon>
        <taxon>Labeoninae</taxon>
        <taxon>Labeonini</taxon>
        <taxon>Cirrhinus</taxon>
    </lineage>
</organism>
<evidence type="ECO:0000313" key="2">
    <source>
        <dbReference type="EMBL" id="KAL1257373.1"/>
    </source>
</evidence>
<proteinExistence type="predicted"/>
<protein>
    <submittedName>
        <fullName evidence="2">Uncharacterized protein</fullName>
    </submittedName>
</protein>